<dbReference type="AlphaFoldDB" id="A0A520MEY3"/>
<evidence type="ECO:0000313" key="2">
    <source>
        <dbReference type="EMBL" id="RZO19774.1"/>
    </source>
</evidence>
<sequence length="403" mass="44771">MPTELVSGYCDSKFEKVAEVFNRSFESKFEVGASFAVEIEGEMVINLWGGHQDAQRSQPWQENTLVNVFSVTKGVTAICAARLIEQGRLDFTQKVSHYWPEYGCNGKENTTVLDVLCHRAGMFGFQNGIPLNQWTDWHQFTDLLGAQKPFVEPSSIQGYHALTFGWLVGELIRRVDGRSVGQYFKEELAEPLELDFVIGMGDKDMARCADMLMLGKLPTIDQFKLLKFVPDLFLSKALKDMKLAVAKDFNSVAFDPNAINDPDVSNTREWRSAEIPAANGHGVASSLAKLYGILSNGGSRNGVEVLKAETVELLRKVHSHGPDLVLFGLPYRFGLGHMVNAPFTPIGLNKSTNMFGHTGIGGAVVFGDIDKKIGFSYFNNQQHKDLKLYETSNKLAKTLYSLL</sequence>
<dbReference type="GO" id="GO:0016787">
    <property type="term" value="F:hydrolase activity"/>
    <property type="evidence" value="ECO:0007669"/>
    <property type="project" value="UniProtKB-KW"/>
</dbReference>
<protein>
    <submittedName>
        <fullName evidence="2">Class A beta-lactamase-related serine hydrolase</fullName>
    </submittedName>
</protein>
<evidence type="ECO:0000313" key="3">
    <source>
        <dbReference type="Proteomes" id="UP000315889"/>
    </source>
</evidence>
<dbReference type="PANTHER" id="PTHR43319">
    <property type="entry name" value="BETA-LACTAMASE-RELATED"/>
    <property type="match status" value="1"/>
</dbReference>
<feature type="domain" description="Beta-lactamase-related" evidence="1">
    <location>
        <begin position="31"/>
        <end position="384"/>
    </location>
</feature>
<dbReference type="Gene3D" id="3.40.710.10">
    <property type="entry name" value="DD-peptidase/beta-lactamase superfamily"/>
    <property type="match status" value="1"/>
</dbReference>
<dbReference type="InterPro" id="IPR052907">
    <property type="entry name" value="Beta-lactamase/esterase"/>
</dbReference>
<proteinExistence type="predicted"/>
<organism evidence="2 3">
    <name type="scientific">SAR92 clade bacterium</name>
    <dbReference type="NCBI Taxonomy" id="2315479"/>
    <lineage>
        <taxon>Bacteria</taxon>
        <taxon>Pseudomonadati</taxon>
        <taxon>Pseudomonadota</taxon>
        <taxon>Gammaproteobacteria</taxon>
        <taxon>Cellvibrionales</taxon>
        <taxon>Porticoccaceae</taxon>
        <taxon>SAR92 clade</taxon>
    </lineage>
</organism>
<dbReference type="InterPro" id="IPR012338">
    <property type="entry name" value="Beta-lactam/transpept-like"/>
</dbReference>
<gene>
    <name evidence="2" type="ORF">EVB03_06475</name>
</gene>
<dbReference type="Pfam" id="PF00144">
    <property type="entry name" value="Beta-lactamase"/>
    <property type="match status" value="1"/>
</dbReference>
<evidence type="ECO:0000259" key="1">
    <source>
        <dbReference type="Pfam" id="PF00144"/>
    </source>
</evidence>
<accession>A0A520MEY3</accession>
<keyword evidence="2" id="KW-0378">Hydrolase</keyword>
<dbReference type="Proteomes" id="UP000315889">
    <property type="component" value="Unassembled WGS sequence"/>
</dbReference>
<name>A0A520MEY3_9GAMM</name>
<dbReference type="EMBL" id="SHBP01000008">
    <property type="protein sequence ID" value="RZO19774.1"/>
    <property type="molecule type" value="Genomic_DNA"/>
</dbReference>
<dbReference type="PANTHER" id="PTHR43319:SF3">
    <property type="entry name" value="BETA-LACTAMASE-RELATED DOMAIN-CONTAINING PROTEIN"/>
    <property type="match status" value="1"/>
</dbReference>
<dbReference type="SUPFAM" id="SSF56601">
    <property type="entry name" value="beta-lactamase/transpeptidase-like"/>
    <property type="match status" value="1"/>
</dbReference>
<dbReference type="InterPro" id="IPR001466">
    <property type="entry name" value="Beta-lactam-related"/>
</dbReference>
<comment type="caution">
    <text evidence="2">The sequence shown here is derived from an EMBL/GenBank/DDBJ whole genome shotgun (WGS) entry which is preliminary data.</text>
</comment>
<reference evidence="2 3" key="1">
    <citation type="submission" date="2019-02" db="EMBL/GenBank/DDBJ databases">
        <title>Prokaryotic population dynamics and viral predation in marine succession experiment using metagenomics: the confinement effect.</title>
        <authorList>
            <person name="Haro-Moreno J.M."/>
            <person name="Rodriguez-Valera F."/>
            <person name="Lopez-Perez M."/>
        </authorList>
    </citation>
    <scope>NUCLEOTIDE SEQUENCE [LARGE SCALE GENOMIC DNA]</scope>
    <source>
        <strain evidence="2">MED-G170</strain>
    </source>
</reference>